<dbReference type="EMBL" id="LFZN01000376">
    <property type="protein sequence ID" value="KXS93843.1"/>
    <property type="molecule type" value="Genomic_DNA"/>
</dbReference>
<proteinExistence type="predicted"/>
<keyword evidence="2" id="KW-1185">Reference proteome</keyword>
<dbReference type="AlphaFoldDB" id="A0A139GUH6"/>
<evidence type="ECO:0000313" key="2">
    <source>
        <dbReference type="Proteomes" id="UP000070133"/>
    </source>
</evidence>
<name>A0A139GUH6_9PEZI</name>
<sequence>MRIHARYGAPGINIPSKTDERAELVYVLWKALESDAVTPASMKEDVDIITSTLENPGYLAEIAEHYYRDKRFHLSFTKSLVHTVA</sequence>
<accession>A0A139GUH6</accession>
<dbReference type="Proteomes" id="UP000070133">
    <property type="component" value="Unassembled WGS sequence"/>
</dbReference>
<gene>
    <name evidence="1" type="ORF">AC578_10462</name>
</gene>
<reference evidence="1 2" key="1">
    <citation type="submission" date="2015-07" db="EMBL/GenBank/DDBJ databases">
        <title>Comparative genomics of the Sigatoka disease complex on banana suggests a link between parallel evolutionary changes in Pseudocercospora fijiensis and Pseudocercospora eumusae and increased virulence on the banana host.</title>
        <authorList>
            <person name="Chang T.-C."/>
            <person name="Salvucci A."/>
            <person name="Crous P.W."/>
            <person name="Stergiopoulos I."/>
        </authorList>
    </citation>
    <scope>NUCLEOTIDE SEQUENCE [LARGE SCALE GENOMIC DNA]</scope>
    <source>
        <strain evidence="1 2">CBS 114824</strain>
    </source>
</reference>
<evidence type="ECO:0000313" key="1">
    <source>
        <dbReference type="EMBL" id="KXS93843.1"/>
    </source>
</evidence>
<comment type="caution">
    <text evidence="1">The sequence shown here is derived from an EMBL/GenBank/DDBJ whole genome shotgun (WGS) entry which is preliminary data.</text>
</comment>
<organism evidence="1 2">
    <name type="scientific">Pseudocercospora eumusae</name>
    <dbReference type="NCBI Taxonomy" id="321146"/>
    <lineage>
        <taxon>Eukaryota</taxon>
        <taxon>Fungi</taxon>
        <taxon>Dikarya</taxon>
        <taxon>Ascomycota</taxon>
        <taxon>Pezizomycotina</taxon>
        <taxon>Dothideomycetes</taxon>
        <taxon>Dothideomycetidae</taxon>
        <taxon>Mycosphaerellales</taxon>
        <taxon>Mycosphaerellaceae</taxon>
        <taxon>Pseudocercospora</taxon>
    </lineage>
</organism>
<protein>
    <submittedName>
        <fullName evidence="1">Uncharacterized protein</fullName>
    </submittedName>
</protein>